<dbReference type="PROSITE" id="PS50851">
    <property type="entry name" value="CHEW"/>
    <property type="match status" value="1"/>
</dbReference>
<feature type="domain" description="CheW-like" evidence="1">
    <location>
        <begin position="12"/>
        <end position="152"/>
    </location>
</feature>
<dbReference type="Gene3D" id="2.40.50.180">
    <property type="entry name" value="CheA-289, Domain 4"/>
    <property type="match status" value="1"/>
</dbReference>
<keyword evidence="3" id="KW-1185">Reference proteome</keyword>
<sequence length="154" mass="16543">MNQNEVDVLGEIQEYLVVNLADELYAIPGIAVREVMRWQTPTSVPGAPAIMPGLISQRGVIFPVIDLRLMLGLTLTPSTRATRLVLVEHDVTRMALLVDNVVDLVPLTIKSITPPPAALEAQRVRLLAGVTILEGATLAVLNLGALVAALHETL</sequence>
<evidence type="ECO:0000313" key="3">
    <source>
        <dbReference type="Proteomes" id="UP000220922"/>
    </source>
</evidence>
<dbReference type="Proteomes" id="UP000220922">
    <property type="component" value="Unassembled WGS sequence"/>
</dbReference>
<dbReference type="InterPro" id="IPR039315">
    <property type="entry name" value="CheW"/>
</dbReference>
<name>A0A2H3LAW4_9CHLR</name>
<evidence type="ECO:0000259" key="1">
    <source>
        <dbReference type="PROSITE" id="PS50851"/>
    </source>
</evidence>
<dbReference type="SUPFAM" id="SSF50341">
    <property type="entry name" value="CheW-like"/>
    <property type="match status" value="1"/>
</dbReference>
<dbReference type="InterPro" id="IPR036061">
    <property type="entry name" value="CheW-like_dom_sf"/>
</dbReference>
<accession>A0A2H3LAW4</accession>
<organism evidence="2 3">
    <name type="scientific">Candidatus Chloroploca asiatica</name>
    <dbReference type="NCBI Taxonomy" id="1506545"/>
    <lineage>
        <taxon>Bacteria</taxon>
        <taxon>Bacillati</taxon>
        <taxon>Chloroflexota</taxon>
        <taxon>Chloroflexia</taxon>
        <taxon>Chloroflexales</taxon>
        <taxon>Chloroflexineae</taxon>
        <taxon>Oscillochloridaceae</taxon>
        <taxon>Candidatus Chloroploca</taxon>
    </lineage>
</organism>
<dbReference type="PANTHER" id="PTHR22617:SF23">
    <property type="entry name" value="CHEMOTAXIS PROTEIN CHEW"/>
    <property type="match status" value="1"/>
</dbReference>
<proteinExistence type="predicted"/>
<reference evidence="2 3" key="1">
    <citation type="submission" date="2016-05" db="EMBL/GenBank/DDBJ databases">
        <authorList>
            <person name="Lavstsen T."/>
            <person name="Jespersen J.S."/>
        </authorList>
    </citation>
    <scope>NUCLEOTIDE SEQUENCE [LARGE SCALE GENOMIC DNA]</scope>
    <source>
        <strain evidence="2 3">B7-9</strain>
    </source>
</reference>
<evidence type="ECO:0000313" key="2">
    <source>
        <dbReference type="EMBL" id="PDW00618.1"/>
    </source>
</evidence>
<dbReference type="EMBL" id="LYXE01000036">
    <property type="protein sequence ID" value="PDW00618.1"/>
    <property type="molecule type" value="Genomic_DNA"/>
</dbReference>
<protein>
    <recommendedName>
        <fullName evidence="1">CheW-like domain-containing protein</fullName>
    </recommendedName>
</protein>
<dbReference type="SMART" id="SM00260">
    <property type="entry name" value="CheW"/>
    <property type="match status" value="1"/>
</dbReference>
<dbReference type="GO" id="GO:0006935">
    <property type="term" value="P:chemotaxis"/>
    <property type="evidence" value="ECO:0007669"/>
    <property type="project" value="InterPro"/>
</dbReference>
<gene>
    <name evidence="2" type="ORF">A9Q02_09440</name>
</gene>
<dbReference type="Pfam" id="PF01584">
    <property type="entry name" value="CheW"/>
    <property type="match status" value="1"/>
</dbReference>
<dbReference type="GO" id="GO:0007165">
    <property type="term" value="P:signal transduction"/>
    <property type="evidence" value="ECO:0007669"/>
    <property type="project" value="InterPro"/>
</dbReference>
<comment type="caution">
    <text evidence="2">The sequence shown here is derived from an EMBL/GenBank/DDBJ whole genome shotgun (WGS) entry which is preliminary data.</text>
</comment>
<dbReference type="GO" id="GO:0005829">
    <property type="term" value="C:cytosol"/>
    <property type="evidence" value="ECO:0007669"/>
    <property type="project" value="TreeGrafter"/>
</dbReference>
<dbReference type="Gene3D" id="2.30.30.40">
    <property type="entry name" value="SH3 Domains"/>
    <property type="match status" value="1"/>
</dbReference>
<dbReference type="AlphaFoldDB" id="A0A2H3LAW4"/>
<dbReference type="InterPro" id="IPR002545">
    <property type="entry name" value="CheW-lke_dom"/>
</dbReference>
<dbReference type="PANTHER" id="PTHR22617">
    <property type="entry name" value="CHEMOTAXIS SENSOR HISTIDINE KINASE-RELATED"/>
    <property type="match status" value="1"/>
</dbReference>